<dbReference type="EMBL" id="JBBKAR010000039">
    <property type="protein sequence ID" value="MEJ8305136.1"/>
    <property type="molecule type" value="Genomic_DNA"/>
</dbReference>
<keyword evidence="2" id="KW-1185">Reference proteome</keyword>
<accession>A0ACC6PDZ2</accession>
<comment type="caution">
    <text evidence="1">The sequence shown here is derived from an EMBL/GenBank/DDBJ whole genome shotgun (WGS) entry which is preliminary data.</text>
</comment>
<gene>
    <name evidence="1" type="ORF">WKI47_14620</name>
</gene>
<name>A0ACC6PDZ2_9BACL</name>
<reference evidence="1" key="1">
    <citation type="submission" date="2024-03" db="EMBL/GenBank/DDBJ databases">
        <title>Whole genome sequecning of epiphytes from Marcgravia umbellata leaves.</title>
        <authorList>
            <person name="Kumar G."/>
            <person name="Savka M.A."/>
        </authorList>
    </citation>
    <scope>NUCLEOTIDE SEQUENCE</scope>
    <source>
        <strain evidence="1">RIT_BL5</strain>
    </source>
</reference>
<dbReference type="Proteomes" id="UP001380953">
    <property type="component" value="Unassembled WGS sequence"/>
</dbReference>
<protein>
    <submittedName>
        <fullName evidence="1">SDR family NAD(P)-dependent oxidoreductase</fullName>
    </submittedName>
</protein>
<evidence type="ECO:0000313" key="1">
    <source>
        <dbReference type="EMBL" id="MEJ8305136.1"/>
    </source>
</evidence>
<proteinExistence type="predicted"/>
<sequence>MTSNNAHEKRPVAVLTASYSGIGTELSKRLAAEGYDLIVVNRSSERTALQLKELRVFAPQSTIHPVYTDLSDHTQLREAAEQITDQHGHIDLLIHNAGVANERLQRSVQGNDLHFEVNTFAPYLLTELLRPQLAAAEHSTVIAVGSSAMRMARGLNPRQLRLPEKFQRFKPYAHTKLAIAAAFQAMADDYAKDGISLRIADPGPTRTAMSLSGAMPWWFPLIRWYFVTALQGSERIYQAISAIADAGKDALYFEFGRPANLPKTAKDTAVSSELLAMLREISRKEINKG</sequence>
<organism evidence="1 2">
    <name type="scientific">Saccharibacillus sacchari</name>
    <dbReference type="NCBI Taxonomy" id="456493"/>
    <lineage>
        <taxon>Bacteria</taxon>
        <taxon>Bacillati</taxon>
        <taxon>Bacillota</taxon>
        <taxon>Bacilli</taxon>
        <taxon>Bacillales</taxon>
        <taxon>Paenibacillaceae</taxon>
        <taxon>Saccharibacillus</taxon>
    </lineage>
</organism>
<evidence type="ECO:0000313" key="2">
    <source>
        <dbReference type="Proteomes" id="UP001380953"/>
    </source>
</evidence>